<dbReference type="InterPro" id="IPR036259">
    <property type="entry name" value="MFS_trans_sf"/>
</dbReference>
<dbReference type="PANTHER" id="PTHR43791:SF36">
    <property type="entry name" value="TRANSPORTER, PUTATIVE (AFU_ORTHOLOGUE AFUA_6G08340)-RELATED"/>
    <property type="match status" value="1"/>
</dbReference>
<feature type="transmembrane region" description="Helical" evidence="6">
    <location>
        <begin position="129"/>
        <end position="147"/>
    </location>
</feature>
<sequence>MEERQNLKHAPVERKRKNSEITVYGSMDYDSPTDYHNDADMKWTEEEEEEVRKVLDRRLLPAVLLMTFVLHMDRTNLSNAISDNFASDLGFDNDGVNVGIMIYFVLFTLGALTSNAVIKRIGVLPGIPILMTSWAIVTWAHALLQVLENYYTSPSQNVAWLSERQRRIAEARIIRDDITKKDQQKHITWKDIKSAISDVTLWANLFLVTLGVMPAIPFISYLPSIIKSGNFSTTTANALTVPLYLLSVVTSIWFAKNSEKHGQILIHTFVALTWSLLGFVILEFLPDTVGGWRLYIVVLITATAPNTYGIHLALLSANLAPVGKRTLALGAMIAAGNTGGALGAFLYS</sequence>
<organism evidence="7 8">
    <name type="scientific">Apophysomyces ossiformis</name>
    <dbReference type="NCBI Taxonomy" id="679940"/>
    <lineage>
        <taxon>Eukaryota</taxon>
        <taxon>Fungi</taxon>
        <taxon>Fungi incertae sedis</taxon>
        <taxon>Mucoromycota</taxon>
        <taxon>Mucoromycotina</taxon>
        <taxon>Mucoromycetes</taxon>
        <taxon>Mucorales</taxon>
        <taxon>Mucorineae</taxon>
        <taxon>Mucoraceae</taxon>
        <taxon>Apophysomyces</taxon>
    </lineage>
</organism>
<feature type="transmembrane region" description="Helical" evidence="6">
    <location>
        <begin position="294"/>
        <end position="315"/>
    </location>
</feature>
<reference evidence="7" key="1">
    <citation type="submission" date="2020-01" db="EMBL/GenBank/DDBJ databases">
        <title>Genome Sequencing of Three Apophysomyces-Like Fungal Strains Confirms a Novel Fungal Genus in the Mucoromycota with divergent Burkholderia-like Endosymbiotic Bacteria.</title>
        <authorList>
            <person name="Stajich J.E."/>
            <person name="Macias A.M."/>
            <person name="Carter-House D."/>
            <person name="Lovett B."/>
            <person name="Kasson L.R."/>
            <person name="Berry K."/>
            <person name="Grigoriev I."/>
            <person name="Chang Y."/>
            <person name="Spatafora J."/>
            <person name="Kasson M.T."/>
        </authorList>
    </citation>
    <scope>NUCLEOTIDE SEQUENCE</scope>
    <source>
        <strain evidence="7">NRRL A-21654</strain>
    </source>
</reference>
<feature type="transmembrane region" description="Helical" evidence="6">
    <location>
        <begin position="261"/>
        <end position="282"/>
    </location>
</feature>
<feature type="transmembrane region" description="Helical" evidence="6">
    <location>
        <begin position="327"/>
        <end position="347"/>
    </location>
</feature>
<feature type="transmembrane region" description="Helical" evidence="6">
    <location>
        <begin position="97"/>
        <end position="117"/>
    </location>
</feature>
<evidence type="ECO:0000313" key="8">
    <source>
        <dbReference type="Proteomes" id="UP000605846"/>
    </source>
</evidence>
<evidence type="ECO:0000256" key="3">
    <source>
        <dbReference type="ARBA" id="ARBA00022692"/>
    </source>
</evidence>
<dbReference type="GO" id="GO:0016020">
    <property type="term" value="C:membrane"/>
    <property type="evidence" value="ECO:0007669"/>
    <property type="project" value="UniProtKB-SubCell"/>
</dbReference>
<keyword evidence="3 6" id="KW-0812">Transmembrane</keyword>
<evidence type="ECO:0000256" key="5">
    <source>
        <dbReference type="ARBA" id="ARBA00023136"/>
    </source>
</evidence>
<dbReference type="SUPFAM" id="SSF103473">
    <property type="entry name" value="MFS general substrate transporter"/>
    <property type="match status" value="2"/>
</dbReference>
<evidence type="ECO:0000256" key="6">
    <source>
        <dbReference type="SAM" id="Phobius"/>
    </source>
</evidence>
<dbReference type="GO" id="GO:0022857">
    <property type="term" value="F:transmembrane transporter activity"/>
    <property type="evidence" value="ECO:0007669"/>
    <property type="project" value="TreeGrafter"/>
</dbReference>
<evidence type="ECO:0000256" key="2">
    <source>
        <dbReference type="ARBA" id="ARBA00022448"/>
    </source>
</evidence>
<dbReference type="PANTHER" id="PTHR43791">
    <property type="entry name" value="PERMEASE-RELATED"/>
    <property type="match status" value="1"/>
</dbReference>
<comment type="caution">
    <text evidence="7">The sequence shown here is derived from an EMBL/GenBank/DDBJ whole genome shotgun (WGS) entry which is preliminary data.</text>
</comment>
<gene>
    <name evidence="7" type="ORF">EC973_008304</name>
</gene>
<feature type="transmembrane region" description="Helical" evidence="6">
    <location>
        <begin position="234"/>
        <end position="255"/>
    </location>
</feature>
<dbReference type="AlphaFoldDB" id="A0A8H7BXH5"/>
<feature type="transmembrane region" description="Helical" evidence="6">
    <location>
        <begin position="201"/>
        <end position="222"/>
    </location>
</feature>
<dbReference type="OrthoDB" id="1935484at2759"/>
<dbReference type="Gene3D" id="1.20.1250.20">
    <property type="entry name" value="MFS general substrate transporter like domains"/>
    <property type="match status" value="2"/>
</dbReference>
<dbReference type="Proteomes" id="UP000605846">
    <property type="component" value="Unassembled WGS sequence"/>
</dbReference>
<feature type="transmembrane region" description="Helical" evidence="6">
    <location>
        <begin position="59"/>
        <end position="77"/>
    </location>
</feature>
<keyword evidence="5 6" id="KW-0472">Membrane</keyword>
<accession>A0A8H7BXH5</accession>
<evidence type="ECO:0000256" key="4">
    <source>
        <dbReference type="ARBA" id="ARBA00022989"/>
    </source>
</evidence>
<keyword evidence="2" id="KW-0813">Transport</keyword>
<keyword evidence="8" id="KW-1185">Reference proteome</keyword>
<proteinExistence type="predicted"/>
<dbReference type="EMBL" id="JABAYA010000007">
    <property type="protein sequence ID" value="KAF7731789.1"/>
    <property type="molecule type" value="Genomic_DNA"/>
</dbReference>
<evidence type="ECO:0000256" key="1">
    <source>
        <dbReference type="ARBA" id="ARBA00004141"/>
    </source>
</evidence>
<protein>
    <submittedName>
        <fullName evidence="7">Uncharacterized protein</fullName>
    </submittedName>
</protein>
<name>A0A8H7BXH5_9FUNG</name>
<comment type="subcellular location">
    <subcellularLocation>
        <location evidence="1">Membrane</location>
        <topology evidence="1">Multi-pass membrane protein</topology>
    </subcellularLocation>
</comment>
<keyword evidence="4 6" id="KW-1133">Transmembrane helix</keyword>
<evidence type="ECO:0000313" key="7">
    <source>
        <dbReference type="EMBL" id="KAF7731789.1"/>
    </source>
</evidence>